<evidence type="ECO:0000313" key="5">
    <source>
        <dbReference type="Proteomes" id="UP000294489"/>
    </source>
</evidence>
<dbReference type="CDD" id="cd01949">
    <property type="entry name" value="GGDEF"/>
    <property type="match status" value="1"/>
</dbReference>
<evidence type="ECO:0000259" key="2">
    <source>
        <dbReference type="PROSITE" id="PS50883"/>
    </source>
</evidence>
<dbReference type="PANTHER" id="PTHR33121:SF70">
    <property type="entry name" value="SIGNALING PROTEIN YKOW"/>
    <property type="match status" value="1"/>
</dbReference>
<dbReference type="Gene3D" id="3.20.20.450">
    <property type="entry name" value="EAL domain"/>
    <property type="match status" value="1"/>
</dbReference>
<dbReference type="InterPro" id="IPR050706">
    <property type="entry name" value="Cyclic-di-GMP_PDE-like"/>
</dbReference>
<dbReference type="SMART" id="SM00065">
    <property type="entry name" value="GAF"/>
    <property type="match status" value="1"/>
</dbReference>
<dbReference type="Pfam" id="PF00990">
    <property type="entry name" value="GGDEF"/>
    <property type="match status" value="1"/>
</dbReference>
<sequence>MTKDEHDHRNNHGYRRTQLLLVTLLLGLFLAAGLIIVWVTRQQTLPSSDILFLQLLAVVLASLGLLGIVALLGYRYLSQHGLSLSRQNDELRDTQTRLHQQQQIWQHLRDLYHQEIPEENFLQAVQVALRELLDVPRISLWFFDDSAGTMTCRSSLVPSLVGTQIDMTSLDTYLEALHRAPCLATLRAQQDPRLEALRPYFVEQGILSTLEVGIFVGGELRGSLCCESTQPRQWRADEINSVMGVSGLLSQFAESLRRREIEHDLYQHIHYDEVTGLPTIHSLSETLDRTASRMQAFHLVLVRVRGLGHINSLLGQSGGDDALRQVAAEIRGYLLPHRRIPRLVRLPGNQLAIILPGTDLDAWLQQRLSEMLSNLTERAWQVQAQPCQLRFSAGMAHFPSDGEDLPLVLQRAELALKHARQQATPALVPYEPALGEWELQQIQIERELRLALEDEQFRLFLQPQFTAAGELRGAEVLLRWQHPERGLVAPGYFIDHAERSGLIRPMGYWVLEQAVELLRGPLASTDLTLSVNVSIQQLSDDDFLTRIESLLEKGGFSPRRLVLEIVESLLATPGMVMTLCALRQLGVQLALDDFGTGYSSLRYLQEFPVDEIKLDKAFIDPVQHGTDAPLARSIIAMARTLHLRLVAEGVETASQLEFLRQQQASMMQGYYLAYPESVDTFLARRELHVCSTLTE</sequence>
<dbReference type="InterPro" id="IPR001633">
    <property type="entry name" value="EAL_dom"/>
</dbReference>
<feature type="domain" description="EAL" evidence="2">
    <location>
        <begin position="441"/>
        <end position="689"/>
    </location>
</feature>
<protein>
    <submittedName>
        <fullName evidence="4">Diguanylate cyclase (GGDEF)-like protein</fullName>
    </submittedName>
</protein>
<organism evidence="4 5">
    <name type="scientific">Modicisalibacter xianhensis</name>
    <dbReference type="NCBI Taxonomy" id="442341"/>
    <lineage>
        <taxon>Bacteria</taxon>
        <taxon>Pseudomonadati</taxon>
        <taxon>Pseudomonadota</taxon>
        <taxon>Gammaproteobacteria</taxon>
        <taxon>Oceanospirillales</taxon>
        <taxon>Halomonadaceae</taxon>
        <taxon>Modicisalibacter</taxon>
    </lineage>
</organism>
<dbReference type="AlphaFoldDB" id="A0A4R8G2B3"/>
<feature type="domain" description="GGDEF" evidence="3">
    <location>
        <begin position="295"/>
        <end position="432"/>
    </location>
</feature>
<evidence type="ECO:0000259" key="3">
    <source>
        <dbReference type="PROSITE" id="PS50887"/>
    </source>
</evidence>
<reference evidence="4 5" key="1">
    <citation type="submission" date="2019-03" db="EMBL/GenBank/DDBJ databases">
        <title>Freshwater and sediment microbial communities from various areas in North America, analyzing microbe dynamics in response to fracking.</title>
        <authorList>
            <person name="Lamendella R."/>
        </authorList>
    </citation>
    <scope>NUCLEOTIDE SEQUENCE [LARGE SCALE GENOMIC DNA]</scope>
    <source>
        <strain evidence="4 5">6_TX</strain>
    </source>
</reference>
<dbReference type="InterPro" id="IPR000160">
    <property type="entry name" value="GGDEF_dom"/>
</dbReference>
<dbReference type="InterPro" id="IPR029016">
    <property type="entry name" value="GAF-like_dom_sf"/>
</dbReference>
<dbReference type="Gene3D" id="3.30.70.270">
    <property type="match status" value="1"/>
</dbReference>
<dbReference type="EMBL" id="SOEC01000002">
    <property type="protein sequence ID" value="TDX32243.1"/>
    <property type="molecule type" value="Genomic_DNA"/>
</dbReference>
<accession>A0A4R8G2B3</accession>
<evidence type="ECO:0000256" key="1">
    <source>
        <dbReference type="SAM" id="Phobius"/>
    </source>
</evidence>
<dbReference type="SUPFAM" id="SSF141868">
    <property type="entry name" value="EAL domain-like"/>
    <property type="match status" value="1"/>
</dbReference>
<dbReference type="PROSITE" id="PS50887">
    <property type="entry name" value="GGDEF"/>
    <property type="match status" value="1"/>
</dbReference>
<dbReference type="RefSeq" id="WP_134015781.1">
    <property type="nucleotide sequence ID" value="NZ_SOEC01000002.1"/>
</dbReference>
<dbReference type="InterPro" id="IPR035919">
    <property type="entry name" value="EAL_sf"/>
</dbReference>
<dbReference type="Proteomes" id="UP000294489">
    <property type="component" value="Unassembled WGS sequence"/>
</dbReference>
<dbReference type="SMART" id="SM00052">
    <property type="entry name" value="EAL"/>
    <property type="match status" value="1"/>
</dbReference>
<dbReference type="SUPFAM" id="SSF55781">
    <property type="entry name" value="GAF domain-like"/>
    <property type="match status" value="1"/>
</dbReference>
<feature type="transmembrane region" description="Helical" evidence="1">
    <location>
        <begin position="51"/>
        <end position="77"/>
    </location>
</feature>
<dbReference type="InterPro" id="IPR043128">
    <property type="entry name" value="Rev_trsase/Diguanyl_cyclase"/>
</dbReference>
<keyword evidence="1" id="KW-1133">Transmembrane helix</keyword>
<evidence type="ECO:0000313" key="4">
    <source>
        <dbReference type="EMBL" id="TDX32243.1"/>
    </source>
</evidence>
<dbReference type="SMART" id="SM00267">
    <property type="entry name" value="GGDEF"/>
    <property type="match status" value="1"/>
</dbReference>
<dbReference type="Pfam" id="PF00563">
    <property type="entry name" value="EAL"/>
    <property type="match status" value="1"/>
</dbReference>
<dbReference type="GO" id="GO:0071111">
    <property type="term" value="F:cyclic-guanylate-specific phosphodiesterase activity"/>
    <property type="evidence" value="ECO:0007669"/>
    <property type="project" value="InterPro"/>
</dbReference>
<keyword evidence="1" id="KW-0472">Membrane</keyword>
<feature type="transmembrane region" description="Helical" evidence="1">
    <location>
        <begin position="20"/>
        <end position="39"/>
    </location>
</feature>
<keyword evidence="1" id="KW-0812">Transmembrane</keyword>
<dbReference type="OrthoDB" id="1316910at2"/>
<dbReference type="InterPro" id="IPR003018">
    <property type="entry name" value="GAF"/>
</dbReference>
<proteinExistence type="predicted"/>
<dbReference type="CDD" id="cd01948">
    <property type="entry name" value="EAL"/>
    <property type="match status" value="1"/>
</dbReference>
<gene>
    <name evidence="4" type="ORF">DFO67_102192</name>
</gene>
<comment type="caution">
    <text evidence="4">The sequence shown here is derived from an EMBL/GenBank/DDBJ whole genome shotgun (WGS) entry which is preliminary data.</text>
</comment>
<dbReference type="Gene3D" id="3.30.450.40">
    <property type="match status" value="1"/>
</dbReference>
<dbReference type="PANTHER" id="PTHR33121">
    <property type="entry name" value="CYCLIC DI-GMP PHOSPHODIESTERASE PDEF"/>
    <property type="match status" value="1"/>
</dbReference>
<dbReference type="InterPro" id="IPR029787">
    <property type="entry name" value="Nucleotide_cyclase"/>
</dbReference>
<dbReference type="SUPFAM" id="SSF55073">
    <property type="entry name" value="Nucleotide cyclase"/>
    <property type="match status" value="1"/>
</dbReference>
<name>A0A4R8G2B3_9GAMM</name>
<dbReference type="PROSITE" id="PS50883">
    <property type="entry name" value="EAL"/>
    <property type="match status" value="1"/>
</dbReference>
<dbReference type="Pfam" id="PF01590">
    <property type="entry name" value="GAF"/>
    <property type="match status" value="1"/>
</dbReference>